<name>A0ABP7A0N8_9ACTN</name>
<keyword evidence="9" id="KW-1185">Reference proteome</keyword>
<keyword evidence="2" id="KW-1003">Cell membrane</keyword>
<feature type="domain" description="Type II secretion system protein GspF" evidence="7">
    <location>
        <begin position="52"/>
        <end position="179"/>
    </location>
</feature>
<comment type="caution">
    <text evidence="8">The sequence shown here is derived from an EMBL/GenBank/DDBJ whole genome shotgun (WGS) entry which is preliminary data.</text>
</comment>
<accession>A0ABP7A0N8</accession>
<dbReference type="PANTHER" id="PTHR35007">
    <property type="entry name" value="INTEGRAL MEMBRANE PROTEIN-RELATED"/>
    <property type="match status" value="1"/>
</dbReference>
<evidence type="ECO:0000256" key="4">
    <source>
        <dbReference type="ARBA" id="ARBA00022989"/>
    </source>
</evidence>
<evidence type="ECO:0000313" key="9">
    <source>
        <dbReference type="Proteomes" id="UP001501490"/>
    </source>
</evidence>
<evidence type="ECO:0000313" key="8">
    <source>
        <dbReference type="EMBL" id="GAA3622723.1"/>
    </source>
</evidence>
<keyword evidence="3 6" id="KW-0812">Transmembrane</keyword>
<feature type="transmembrane region" description="Helical" evidence="6">
    <location>
        <begin position="193"/>
        <end position="212"/>
    </location>
</feature>
<reference evidence="9" key="1">
    <citation type="journal article" date="2019" name="Int. J. Syst. Evol. Microbiol.">
        <title>The Global Catalogue of Microorganisms (GCM) 10K type strain sequencing project: providing services to taxonomists for standard genome sequencing and annotation.</title>
        <authorList>
            <consortium name="The Broad Institute Genomics Platform"/>
            <consortium name="The Broad Institute Genome Sequencing Center for Infectious Disease"/>
            <person name="Wu L."/>
            <person name="Ma J."/>
        </authorList>
    </citation>
    <scope>NUCLEOTIDE SEQUENCE [LARGE SCALE GENOMIC DNA]</scope>
    <source>
        <strain evidence="9">JCM 16929</strain>
    </source>
</reference>
<keyword evidence="4 6" id="KW-1133">Transmembrane helix</keyword>
<evidence type="ECO:0000256" key="6">
    <source>
        <dbReference type="SAM" id="Phobius"/>
    </source>
</evidence>
<comment type="subcellular location">
    <subcellularLocation>
        <location evidence="1">Cell membrane</location>
        <topology evidence="1">Multi-pass membrane protein</topology>
    </subcellularLocation>
</comment>
<proteinExistence type="predicted"/>
<dbReference type="EMBL" id="BAABAB010000017">
    <property type="protein sequence ID" value="GAA3622723.1"/>
    <property type="molecule type" value="Genomic_DNA"/>
</dbReference>
<evidence type="ECO:0000256" key="2">
    <source>
        <dbReference type="ARBA" id="ARBA00022475"/>
    </source>
</evidence>
<protein>
    <recommendedName>
        <fullName evidence="7">Type II secretion system protein GspF domain-containing protein</fullName>
    </recommendedName>
</protein>
<sequence length="235" mass="25387">MIGSLAAGLVLAVVTGWTLLIPLAPLVAFGLPALLRLPVQRDVALMEALDRWLRNLAATLATGRSISDAIRASLRTAPAGIRDELAALVARLNNRWETDDALRRFADDLDSADGDAVVSALILASQRGSVGASSTMLALADSLQDQLRARRMIETERAKPYVVVRQVTVITMLTLALVVVFNPGFFSAYRTPLGQLILVVLLTMYVGSLLLMRRKARQHPRARILVARQPTGGAT</sequence>
<evidence type="ECO:0000256" key="5">
    <source>
        <dbReference type="ARBA" id="ARBA00023136"/>
    </source>
</evidence>
<dbReference type="PANTHER" id="PTHR35007:SF3">
    <property type="entry name" value="POSSIBLE CONSERVED ALANINE RICH MEMBRANE PROTEIN"/>
    <property type="match status" value="1"/>
</dbReference>
<feature type="transmembrane region" description="Helical" evidence="6">
    <location>
        <begin position="6"/>
        <end position="31"/>
    </location>
</feature>
<evidence type="ECO:0000256" key="3">
    <source>
        <dbReference type="ARBA" id="ARBA00022692"/>
    </source>
</evidence>
<keyword evidence="5 6" id="KW-0472">Membrane</keyword>
<evidence type="ECO:0000259" key="7">
    <source>
        <dbReference type="Pfam" id="PF00482"/>
    </source>
</evidence>
<gene>
    <name evidence="8" type="ORF">GCM10022236_26390</name>
</gene>
<evidence type="ECO:0000256" key="1">
    <source>
        <dbReference type="ARBA" id="ARBA00004651"/>
    </source>
</evidence>
<dbReference type="InterPro" id="IPR018076">
    <property type="entry name" value="T2SS_GspF_dom"/>
</dbReference>
<feature type="transmembrane region" description="Helical" evidence="6">
    <location>
        <begin position="160"/>
        <end position="181"/>
    </location>
</feature>
<dbReference type="Proteomes" id="UP001501490">
    <property type="component" value="Unassembled WGS sequence"/>
</dbReference>
<dbReference type="Pfam" id="PF00482">
    <property type="entry name" value="T2SSF"/>
    <property type="match status" value="1"/>
</dbReference>
<organism evidence="8 9">
    <name type="scientific">Microlunatus ginsengisoli</name>
    <dbReference type="NCBI Taxonomy" id="363863"/>
    <lineage>
        <taxon>Bacteria</taxon>
        <taxon>Bacillati</taxon>
        <taxon>Actinomycetota</taxon>
        <taxon>Actinomycetes</taxon>
        <taxon>Propionibacteriales</taxon>
        <taxon>Propionibacteriaceae</taxon>
        <taxon>Microlunatus</taxon>
    </lineage>
</organism>